<dbReference type="VEuPathDB" id="TriTrypDB:TRSC58_03478"/>
<name>A0A422P3D8_TRYRA</name>
<evidence type="ECO:0000256" key="1">
    <source>
        <dbReference type="SAM" id="MobiDB-lite"/>
    </source>
</evidence>
<organism evidence="3 4">
    <name type="scientific">Trypanosoma rangeli</name>
    <dbReference type="NCBI Taxonomy" id="5698"/>
    <lineage>
        <taxon>Eukaryota</taxon>
        <taxon>Discoba</taxon>
        <taxon>Euglenozoa</taxon>
        <taxon>Kinetoplastea</taxon>
        <taxon>Metakinetoplastina</taxon>
        <taxon>Trypanosomatida</taxon>
        <taxon>Trypanosomatidae</taxon>
        <taxon>Trypanosoma</taxon>
        <taxon>Herpetosoma</taxon>
    </lineage>
</organism>
<reference evidence="3 4" key="1">
    <citation type="journal article" date="2018" name="BMC Genomics">
        <title>Genomic comparison of Trypanosoma conorhini and Trypanosoma rangeli to Trypanosoma cruzi strains of high and low virulence.</title>
        <authorList>
            <person name="Bradwell K.R."/>
            <person name="Koparde V.N."/>
            <person name="Matveyev A.V."/>
            <person name="Serrano M.G."/>
            <person name="Alves J.M."/>
            <person name="Parikh H."/>
            <person name="Huang B."/>
            <person name="Lee V."/>
            <person name="Espinosa-Alvarez O."/>
            <person name="Ortiz P.A."/>
            <person name="Costa-Martins A.G."/>
            <person name="Teixeira M.M."/>
            <person name="Buck G.A."/>
        </authorList>
    </citation>
    <scope>NUCLEOTIDE SEQUENCE [LARGE SCALE GENOMIC DNA]</scope>
    <source>
        <strain evidence="3 4">AM80</strain>
    </source>
</reference>
<dbReference type="OMA" id="FIRCKSR"/>
<dbReference type="GeneID" id="40324327"/>
<evidence type="ECO:0000313" key="4">
    <source>
        <dbReference type="Proteomes" id="UP000283634"/>
    </source>
</evidence>
<accession>A0A422P3D8</accession>
<dbReference type="Proteomes" id="UP000283634">
    <property type="component" value="Unassembled WGS sequence"/>
</dbReference>
<evidence type="ECO:0000313" key="3">
    <source>
        <dbReference type="EMBL" id="RNF12247.1"/>
    </source>
</evidence>
<protein>
    <recommendedName>
        <fullName evidence="2">RNA-editing substrate-binding complex 7 protein domain-containing protein</fullName>
    </recommendedName>
</protein>
<gene>
    <name evidence="3" type="ORF">TraAM80_00394</name>
</gene>
<feature type="domain" description="RNA-editing substrate-binding complex 7 protein" evidence="2">
    <location>
        <begin position="35"/>
        <end position="116"/>
    </location>
</feature>
<dbReference type="RefSeq" id="XP_029242637.1">
    <property type="nucleotide sequence ID" value="XM_029377474.1"/>
</dbReference>
<dbReference type="InterPro" id="IPR058774">
    <property type="entry name" value="RESC7"/>
</dbReference>
<keyword evidence="4" id="KW-1185">Reference proteome</keyword>
<proteinExistence type="predicted"/>
<feature type="region of interest" description="Disordered" evidence="1">
    <location>
        <begin position="143"/>
        <end position="169"/>
    </location>
</feature>
<dbReference type="EMBL" id="MKGL01000007">
    <property type="protein sequence ID" value="RNF12247.1"/>
    <property type="molecule type" value="Genomic_DNA"/>
</dbReference>
<comment type="caution">
    <text evidence="3">The sequence shown here is derived from an EMBL/GenBank/DDBJ whole genome shotgun (WGS) entry which is preliminary data.</text>
</comment>
<dbReference type="Pfam" id="PF26165">
    <property type="entry name" value="RESC7"/>
    <property type="match status" value="1"/>
</dbReference>
<evidence type="ECO:0000259" key="2">
    <source>
        <dbReference type="Pfam" id="PF26165"/>
    </source>
</evidence>
<dbReference type="OrthoDB" id="251509at2759"/>
<sequence>MLGSGVRSALPALRLVCGHRALTARGFIRCKSRSSTTPTSDPGVCRQTAQTLFSLERFHRQSDSETERRKVESQAWRELRKLPDAVANSASIHDVTDIVGAWCYFSRFWALGMQGPGGTVCGGQNEGVLAGEEDIVVPLLERRAAPTQPPTANEAPPPRTNPLDEIIEF</sequence>
<dbReference type="CDD" id="cd23679">
    <property type="entry name" value="RESC7"/>
    <property type="match status" value="1"/>
</dbReference>
<dbReference type="AlphaFoldDB" id="A0A422P3D8"/>